<keyword evidence="7 13" id="KW-0819">tRNA processing</keyword>
<feature type="binding site" evidence="14">
    <location>
        <position position="55"/>
    </location>
    <ligand>
        <name>L-threonine</name>
        <dbReference type="ChEBI" id="CHEBI:57926"/>
    </ligand>
</feature>
<feature type="binding site" evidence="14">
    <location>
        <position position="78"/>
    </location>
    <ligand>
        <name>ATP</name>
        <dbReference type="ChEBI" id="CHEBI:30616"/>
    </ligand>
</feature>
<evidence type="ECO:0000256" key="9">
    <source>
        <dbReference type="ARBA" id="ARBA00022741"/>
    </source>
</evidence>
<keyword evidence="15" id="KW-0812">Transmembrane</keyword>
<feature type="transmembrane region" description="Helical" evidence="15">
    <location>
        <begin position="12"/>
        <end position="31"/>
    </location>
</feature>
<feature type="binding site" evidence="14">
    <location>
        <position position="202"/>
    </location>
    <ligand>
        <name>L-threonine</name>
        <dbReference type="ChEBI" id="CHEBI:57926"/>
    </ligand>
</feature>
<dbReference type="PROSITE" id="PS51163">
    <property type="entry name" value="YRDC"/>
    <property type="match status" value="1"/>
</dbReference>
<dbReference type="PATRIC" id="fig|28084.5.peg.3213"/>
<dbReference type="InterPro" id="IPR038385">
    <property type="entry name" value="Sua5/YwlC_C"/>
</dbReference>
<keyword evidence="10 13" id="KW-0067">ATP-binding</keyword>
<evidence type="ECO:0000256" key="3">
    <source>
        <dbReference type="ARBA" id="ARBA00012584"/>
    </source>
</evidence>
<gene>
    <name evidence="17" type="ORF">Lche_2960</name>
</gene>
<comment type="caution">
    <text evidence="17">The sequence shown here is derived from an EMBL/GenBank/DDBJ whole genome shotgun (WGS) entry which is preliminary data.</text>
</comment>
<keyword evidence="15" id="KW-0472">Membrane</keyword>
<dbReference type="InterPro" id="IPR005145">
    <property type="entry name" value="Sua5_C"/>
</dbReference>
<comment type="subcellular location">
    <subcellularLocation>
        <location evidence="1 13">Cytoplasm</location>
    </subcellularLocation>
</comment>
<dbReference type="STRING" id="28084.Lche_2960"/>
<feature type="binding site" evidence="14">
    <location>
        <position position="164"/>
    </location>
    <ligand>
        <name>ATP</name>
        <dbReference type="ChEBI" id="CHEBI:30616"/>
    </ligand>
</feature>
<feature type="binding site" evidence="14">
    <location>
        <position position="172"/>
    </location>
    <ligand>
        <name>ATP</name>
        <dbReference type="ChEBI" id="CHEBI:30616"/>
    </ligand>
</feature>
<dbReference type="InterPro" id="IPR010923">
    <property type="entry name" value="T(6)A37_SUA5"/>
</dbReference>
<feature type="domain" description="YrdC-like" evidence="16">
    <location>
        <begin position="33"/>
        <end position="221"/>
    </location>
</feature>
<dbReference type="GO" id="GO:0008033">
    <property type="term" value="P:tRNA processing"/>
    <property type="evidence" value="ECO:0007669"/>
    <property type="project" value="UniProtKB-KW"/>
</dbReference>
<dbReference type="PANTHER" id="PTHR17490">
    <property type="entry name" value="SUA5"/>
    <property type="match status" value="1"/>
</dbReference>
<keyword evidence="6 13" id="KW-0808">Transferase</keyword>
<proteinExistence type="inferred from homology"/>
<evidence type="ECO:0000313" key="17">
    <source>
        <dbReference type="EMBL" id="KTC80940.1"/>
    </source>
</evidence>
<dbReference type="EC" id="2.7.7.87" evidence="3 13"/>
<evidence type="ECO:0000256" key="15">
    <source>
        <dbReference type="SAM" id="Phobius"/>
    </source>
</evidence>
<feature type="binding site" evidence="14">
    <location>
        <position position="162"/>
    </location>
    <ligand>
        <name>L-threonine</name>
        <dbReference type="ChEBI" id="CHEBI:57926"/>
    </ligand>
</feature>
<dbReference type="Pfam" id="PF03481">
    <property type="entry name" value="Sua5_C"/>
    <property type="match status" value="1"/>
</dbReference>
<dbReference type="PANTHER" id="PTHR17490:SF16">
    <property type="entry name" value="THREONYLCARBAMOYL-AMP SYNTHASE"/>
    <property type="match status" value="1"/>
</dbReference>
<evidence type="ECO:0000256" key="11">
    <source>
        <dbReference type="ARBA" id="ARBA00029774"/>
    </source>
</evidence>
<protein>
    <recommendedName>
        <fullName evidence="4 13">Threonylcarbamoyl-AMP synthase</fullName>
        <shortName evidence="13">TC-AMP synthase</shortName>
        <ecNumber evidence="3 13">2.7.7.87</ecNumber>
    </recommendedName>
    <alternativeName>
        <fullName evidence="11 13">L-threonylcarbamoyladenylate synthase</fullName>
    </alternativeName>
</protein>
<name>A0A0W0SBL6_9GAMM</name>
<feature type="binding site" evidence="14">
    <location>
        <position position="142"/>
    </location>
    <ligand>
        <name>L-threonine</name>
        <dbReference type="ChEBI" id="CHEBI:57926"/>
    </ligand>
</feature>
<keyword evidence="9 13" id="KW-0547">Nucleotide-binding</keyword>
<feature type="binding site" evidence="14">
    <location>
        <position position="138"/>
    </location>
    <ligand>
        <name>ATP</name>
        <dbReference type="ChEBI" id="CHEBI:30616"/>
    </ligand>
</feature>
<comment type="catalytic activity">
    <reaction evidence="12 13">
        <text>L-threonine + hydrogencarbonate + ATP = L-threonylcarbamoyladenylate + diphosphate + H2O</text>
        <dbReference type="Rhea" id="RHEA:36407"/>
        <dbReference type="ChEBI" id="CHEBI:15377"/>
        <dbReference type="ChEBI" id="CHEBI:17544"/>
        <dbReference type="ChEBI" id="CHEBI:30616"/>
        <dbReference type="ChEBI" id="CHEBI:33019"/>
        <dbReference type="ChEBI" id="CHEBI:57926"/>
        <dbReference type="ChEBI" id="CHEBI:73682"/>
        <dbReference type="EC" id="2.7.7.87"/>
    </reaction>
</comment>
<dbReference type="GO" id="GO:0003725">
    <property type="term" value="F:double-stranded RNA binding"/>
    <property type="evidence" value="ECO:0007669"/>
    <property type="project" value="UniProtKB-UniRule"/>
</dbReference>
<sequence>MGKIEKAKQLISLSICVKIIGFLIYGLYMPLITPHIDDAIRDLLAGKPVAIPTETVYGLAAPINNEQAIRAVFAMKNRPLNHPLIVHVAQDWDLNQWVKDIPVYAQQLIKKFWPGPLTLVLRCKTEQITPLITGGQTTVAIRCPAHPIAQELLIKLGIPLVAPSANPFGKVSPTTAQHVSESFPNQELTILDGGRCTVGIESTIIDATHVANYQILRHGLIDEQTIAEVITIPSLDHENTLRVPGKLESHYQPQKLLYYFTDYEALTHFCQKNPDKIYVIASKKPIGILGEHFHRLKEHPEQVAFDLYYQLRKADTSDAQVIAIELPPATGAWQGVRERILKAGAPYSS</sequence>
<evidence type="ECO:0000256" key="12">
    <source>
        <dbReference type="ARBA" id="ARBA00048366"/>
    </source>
</evidence>
<evidence type="ECO:0000256" key="13">
    <source>
        <dbReference type="PIRNR" id="PIRNR004930"/>
    </source>
</evidence>
<dbReference type="GO" id="GO:0006450">
    <property type="term" value="P:regulation of translational fidelity"/>
    <property type="evidence" value="ECO:0007669"/>
    <property type="project" value="TreeGrafter"/>
</dbReference>
<dbReference type="InterPro" id="IPR006070">
    <property type="entry name" value="Sua5-like_dom"/>
</dbReference>
<dbReference type="Gene3D" id="3.90.870.10">
    <property type="entry name" value="DHBP synthase"/>
    <property type="match status" value="1"/>
</dbReference>
<evidence type="ECO:0000259" key="16">
    <source>
        <dbReference type="PROSITE" id="PS51163"/>
    </source>
</evidence>
<evidence type="ECO:0000313" key="18">
    <source>
        <dbReference type="Proteomes" id="UP000054921"/>
    </source>
</evidence>
<evidence type="ECO:0000256" key="6">
    <source>
        <dbReference type="ARBA" id="ARBA00022679"/>
    </source>
</evidence>
<dbReference type="NCBIfam" id="TIGR00057">
    <property type="entry name" value="L-threonylcarbamoyladenylate synthase"/>
    <property type="match status" value="1"/>
</dbReference>
<dbReference type="EMBL" id="LNXW01000013">
    <property type="protein sequence ID" value="KTC80940.1"/>
    <property type="molecule type" value="Genomic_DNA"/>
</dbReference>
<dbReference type="GO" id="GO:0005737">
    <property type="term" value="C:cytoplasm"/>
    <property type="evidence" value="ECO:0007669"/>
    <property type="project" value="UniProtKB-SubCell"/>
</dbReference>
<dbReference type="Proteomes" id="UP000054921">
    <property type="component" value="Unassembled WGS sequence"/>
</dbReference>
<dbReference type="GO" id="GO:0061710">
    <property type="term" value="F:L-threonylcarbamoyladenylate synthase"/>
    <property type="evidence" value="ECO:0007669"/>
    <property type="project" value="UniProtKB-EC"/>
</dbReference>
<feature type="binding site" evidence="14">
    <location>
        <position position="251"/>
    </location>
    <ligand>
        <name>ATP</name>
        <dbReference type="ChEBI" id="CHEBI:30616"/>
    </ligand>
</feature>
<evidence type="ECO:0000256" key="10">
    <source>
        <dbReference type="ARBA" id="ARBA00022840"/>
    </source>
</evidence>
<evidence type="ECO:0000256" key="7">
    <source>
        <dbReference type="ARBA" id="ARBA00022694"/>
    </source>
</evidence>
<accession>A0A0W0SBL6</accession>
<dbReference type="PIRSF" id="PIRSF004930">
    <property type="entry name" value="Tln_factor_SUA5"/>
    <property type="match status" value="1"/>
</dbReference>
<dbReference type="Gene3D" id="3.40.50.11030">
    <property type="entry name" value="Threonylcarbamoyl-AMP synthase, C-terminal domain"/>
    <property type="match status" value="1"/>
</dbReference>
<dbReference type="GO" id="GO:0005524">
    <property type="term" value="F:ATP binding"/>
    <property type="evidence" value="ECO:0007669"/>
    <property type="project" value="UniProtKB-UniRule"/>
</dbReference>
<organism evidence="17 18">
    <name type="scientific">Legionella cherrii</name>
    <dbReference type="NCBI Taxonomy" id="28084"/>
    <lineage>
        <taxon>Bacteria</taxon>
        <taxon>Pseudomonadati</taxon>
        <taxon>Pseudomonadota</taxon>
        <taxon>Gammaproteobacteria</taxon>
        <taxon>Legionellales</taxon>
        <taxon>Legionellaceae</taxon>
        <taxon>Legionella</taxon>
    </lineage>
</organism>
<keyword evidence="8 13" id="KW-0548">Nucleotidyltransferase</keyword>
<comment type="function">
    <text evidence="13">Required for the formation of a threonylcarbamoyl group on adenosine at position 37 (t(6)A37) in tRNAs that read codons beginning with adenine.</text>
</comment>
<evidence type="ECO:0000256" key="2">
    <source>
        <dbReference type="ARBA" id="ARBA00007663"/>
    </source>
</evidence>
<evidence type="ECO:0000256" key="14">
    <source>
        <dbReference type="PIRSR" id="PIRSR004930-1"/>
    </source>
</evidence>
<dbReference type="AlphaFoldDB" id="A0A0W0SBL6"/>
<evidence type="ECO:0000256" key="5">
    <source>
        <dbReference type="ARBA" id="ARBA00022490"/>
    </source>
</evidence>
<feature type="binding site" evidence="14">
    <location>
        <position position="217"/>
    </location>
    <ligand>
        <name>ATP</name>
        <dbReference type="ChEBI" id="CHEBI:30616"/>
    </ligand>
</feature>
<evidence type="ECO:0000256" key="4">
    <source>
        <dbReference type="ARBA" id="ARBA00015492"/>
    </source>
</evidence>
<reference evidence="17 18" key="1">
    <citation type="submission" date="2015-11" db="EMBL/GenBank/DDBJ databases">
        <title>Genomic analysis of 38 Legionella species identifies large and diverse effector repertoires.</title>
        <authorList>
            <person name="Burstein D."/>
            <person name="Amaro F."/>
            <person name="Zusman T."/>
            <person name="Lifshitz Z."/>
            <person name="Cohen O."/>
            <person name="Gilbert J.A."/>
            <person name="Pupko T."/>
            <person name="Shuman H.A."/>
            <person name="Segal G."/>
        </authorList>
    </citation>
    <scope>NUCLEOTIDE SEQUENCE [LARGE SCALE GENOMIC DNA]</scope>
    <source>
        <strain evidence="17 18">ORW</strain>
    </source>
</reference>
<evidence type="ECO:0000256" key="1">
    <source>
        <dbReference type="ARBA" id="ARBA00004496"/>
    </source>
</evidence>
<dbReference type="SUPFAM" id="SSF55821">
    <property type="entry name" value="YrdC/RibB"/>
    <property type="match status" value="1"/>
</dbReference>
<dbReference type="GO" id="GO:0000049">
    <property type="term" value="F:tRNA binding"/>
    <property type="evidence" value="ECO:0007669"/>
    <property type="project" value="TreeGrafter"/>
</dbReference>
<keyword evidence="5 13" id="KW-0963">Cytoplasm</keyword>
<keyword evidence="15" id="KW-1133">Transmembrane helix</keyword>
<evidence type="ECO:0000256" key="8">
    <source>
        <dbReference type="ARBA" id="ARBA00022695"/>
    </source>
</evidence>
<comment type="similarity">
    <text evidence="2 13">Belongs to the SUA5 family.</text>
</comment>
<dbReference type="InterPro" id="IPR050156">
    <property type="entry name" value="TC-AMP_synthase_SUA5"/>
</dbReference>
<dbReference type="Pfam" id="PF01300">
    <property type="entry name" value="Sua5_yciO_yrdC"/>
    <property type="match status" value="1"/>
</dbReference>
<feature type="binding site" evidence="14">
    <location>
        <position position="87"/>
    </location>
    <ligand>
        <name>L-threonine</name>
        <dbReference type="ChEBI" id="CHEBI:57926"/>
    </ligand>
</feature>
<dbReference type="InterPro" id="IPR017945">
    <property type="entry name" value="DHBP_synth_RibB-like_a/b_dom"/>
</dbReference>